<gene>
    <name evidence="2" type="ORF">C0186_06040</name>
</gene>
<dbReference type="AlphaFoldDB" id="A0A2J6WH46"/>
<feature type="coiled-coil region" evidence="1">
    <location>
        <begin position="10"/>
        <end position="66"/>
    </location>
</feature>
<name>A0A2J6WH46_9BACT</name>
<evidence type="ECO:0000313" key="2">
    <source>
        <dbReference type="EMBL" id="PMP69701.1"/>
    </source>
</evidence>
<reference evidence="2 3" key="1">
    <citation type="submission" date="2018-01" db="EMBL/GenBank/DDBJ databases">
        <title>Metagenomic assembled genomes from two thermal pools in the Uzon Caldera, Kamchatka, Russia.</title>
        <authorList>
            <person name="Wilkins L."/>
            <person name="Ettinger C."/>
        </authorList>
    </citation>
    <scope>NUCLEOTIDE SEQUENCE [LARGE SCALE GENOMIC DNA]</scope>
    <source>
        <strain evidence="2">ZAV-04</strain>
    </source>
</reference>
<evidence type="ECO:0000256" key="1">
    <source>
        <dbReference type="SAM" id="Coils"/>
    </source>
</evidence>
<proteinExistence type="predicted"/>
<keyword evidence="1" id="KW-0175">Coiled coil</keyword>
<dbReference type="EMBL" id="PNIO01000054">
    <property type="protein sequence ID" value="PMP69701.1"/>
    <property type="molecule type" value="Genomic_DNA"/>
</dbReference>
<comment type="caution">
    <text evidence="2">The sequence shown here is derived from an EMBL/GenBank/DDBJ whole genome shotgun (WGS) entry which is preliminary data.</text>
</comment>
<organism evidence="2 3">
    <name type="scientific">Thermodesulfovibrio aggregans</name>
    <dbReference type="NCBI Taxonomy" id="86166"/>
    <lineage>
        <taxon>Bacteria</taxon>
        <taxon>Pseudomonadati</taxon>
        <taxon>Nitrospirota</taxon>
        <taxon>Thermodesulfovibrionia</taxon>
        <taxon>Thermodesulfovibrionales</taxon>
        <taxon>Thermodesulfovibrionaceae</taxon>
        <taxon>Thermodesulfovibrio</taxon>
    </lineage>
</organism>
<accession>A0A2J6WH46</accession>
<evidence type="ECO:0000313" key="3">
    <source>
        <dbReference type="Proteomes" id="UP000242288"/>
    </source>
</evidence>
<protein>
    <submittedName>
        <fullName evidence="2">Uncharacterized protein</fullName>
    </submittedName>
</protein>
<dbReference type="Proteomes" id="UP000242288">
    <property type="component" value="Unassembled WGS sequence"/>
</dbReference>
<sequence length="77" mass="9537">MLSFFKKWKKKRELKKINKLIRDFEEMRENLLKKAEALEEFANRRIKELELKLDNMEQQLEIFEKIIDSLDPKKRVN</sequence>